<evidence type="ECO:0000256" key="3">
    <source>
        <dbReference type="ARBA" id="ARBA00022786"/>
    </source>
</evidence>
<evidence type="ECO:0000256" key="6">
    <source>
        <dbReference type="RuleBase" id="RU367104"/>
    </source>
</evidence>
<dbReference type="Pfam" id="PF02338">
    <property type="entry name" value="OTU"/>
    <property type="match status" value="1"/>
</dbReference>
<comment type="function">
    <text evidence="6">Hydrolase that can remove conjugated ubiquitin from proteins and may therefore play an important regulatory role at the level of protein turnover by preventing degradation.</text>
</comment>
<keyword evidence="5 6" id="KW-0788">Thiol protease</keyword>
<evidence type="ECO:0000256" key="4">
    <source>
        <dbReference type="ARBA" id="ARBA00022801"/>
    </source>
</evidence>
<keyword evidence="9" id="KW-1185">Reference proteome</keyword>
<dbReference type="PANTHER" id="PTHR13312">
    <property type="entry name" value="HIV-INDUCED PROTEIN-7-LIKE PROTEASE"/>
    <property type="match status" value="1"/>
</dbReference>
<dbReference type="CDD" id="cd22745">
    <property type="entry name" value="OTU_OTU1"/>
    <property type="match status" value="1"/>
</dbReference>
<evidence type="ECO:0000313" key="10">
    <source>
        <dbReference type="RefSeq" id="XP_065654264.1"/>
    </source>
</evidence>
<comment type="subcellular location">
    <subcellularLocation>
        <location evidence="6">Cytoplasm</location>
    </subcellularLocation>
</comment>
<protein>
    <recommendedName>
        <fullName evidence="6">Ubiquitin thioesterase OTU</fullName>
        <ecNumber evidence="6">3.4.19.12</ecNumber>
    </recommendedName>
</protein>
<dbReference type="Proteomes" id="UP001652625">
    <property type="component" value="Chromosome 05"/>
</dbReference>
<accession>A0ABM4BYE9</accession>
<keyword evidence="2" id="KW-0645">Protease</keyword>
<gene>
    <name evidence="10" type="primary">LOC100206652</name>
</gene>
<comment type="catalytic activity">
    <reaction evidence="1 6">
        <text>Thiol-dependent hydrolysis of ester, thioester, amide, peptide and isopeptide bonds formed by the C-terminal Gly of ubiquitin (a 76-residue protein attached to proteins as an intracellular targeting signal).</text>
        <dbReference type="EC" id="3.4.19.12"/>
    </reaction>
</comment>
<reference evidence="10" key="1">
    <citation type="submission" date="2025-08" db="UniProtKB">
        <authorList>
            <consortium name="RefSeq"/>
        </authorList>
    </citation>
    <scope>IDENTIFICATION</scope>
</reference>
<keyword evidence="3 6" id="KW-0833">Ubl conjugation pathway</keyword>
<feature type="domain" description="OTU1-like C-terminal C2H2-type zinc finger" evidence="8">
    <location>
        <begin position="214"/>
        <end position="248"/>
    </location>
</feature>
<evidence type="ECO:0000256" key="2">
    <source>
        <dbReference type="ARBA" id="ARBA00022670"/>
    </source>
</evidence>
<proteinExistence type="predicted"/>
<dbReference type="Gene3D" id="3.10.20.90">
    <property type="entry name" value="Phosphatidylinositol 3-kinase Catalytic Subunit, Chain A, domain 1"/>
    <property type="match status" value="1"/>
</dbReference>
<dbReference type="InterPro" id="IPR003323">
    <property type="entry name" value="OTU_dom"/>
</dbReference>
<dbReference type="Gene3D" id="3.90.70.80">
    <property type="match status" value="1"/>
</dbReference>
<dbReference type="GeneID" id="100206652"/>
<dbReference type="InterPro" id="IPR057766">
    <property type="entry name" value="Znf-C2H2_OTU1-like_C"/>
</dbReference>
<dbReference type="InterPro" id="IPR038765">
    <property type="entry name" value="Papain-like_cys_pep_sf"/>
</dbReference>
<sequence>MMCGYPPKTIDFANPDTLLESSIIRSGDVLIVENQKVLDNSKSSSLASNCSRKLVRKVVPADNSCLFASLSFVLFNSEINADDLRVLAAECIAADPITYNDAFLGKSNTDYCLWLKQKDHWGGAIEINVLSTQNEIEINVADIQSGRMDVYGENKNYHKRVFLLYDGIHYDAIGLEENGVITKTVFHTSDVNIQIEALALAEDAKKKRQYTDLAGFTLRCLVCSTPLTGQSQAQQHAKITGHINFGEV</sequence>
<dbReference type="EC" id="3.4.19.12" evidence="6"/>
<evidence type="ECO:0000256" key="1">
    <source>
        <dbReference type="ARBA" id="ARBA00000707"/>
    </source>
</evidence>
<dbReference type="RefSeq" id="XP_065654264.1">
    <property type="nucleotide sequence ID" value="XM_065798192.1"/>
</dbReference>
<keyword evidence="6" id="KW-0963">Cytoplasm</keyword>
<dbReference type="SUPFAM" id="SSF54001">
    <property type="entry name" value="Cysteine proteinases"/>
    <property type="match status" value="1"/>
</dbReference>
<dbReference type="PANTHER" id="PTHR13312:SF0">
    <property type="entry name" value="UBIQUITIN THIOESTERASE OTU1"/>
    <property type="match status" value="1"/>
</dbReference>
<name>A0ABM4BYE9_HYDVU</name>
<keyword evidence="4 6" id="KW-0378">Hydrolase</keyword>
<evidence type="ECO:0000259" key="7">
    <source>
        <dbReference type="Pfam" id="PF02338"/>
    </source>
</evidence>
<evidence type="ECO:0000259" key="8">
    <source>
        <dbReference type="Pfam" id="PF24560"/>
    </source>
</evidence>
<evidence type="ECO:0000256" key="5">
    <source>
        <dbReference type="ARBA" id="ARBA00022807"/>
    </source>
</evidence>
<feature type="domain" description="OTU" evidence="7">
    <location>
        <begin position="61"/>
        <end position="165"/>
    </location>
</feature>
<organism evidence="9 10">
    <name type="scientific">Hydra vulgaris</name>
    <name type="common">Hydra</name>
    <name type="synonym">Hydra attenuata</name>
    <dbReference type="NCBI Taxonomy" id="6087"/>
    <lineage>
        <taxon>Eukaryota</taxon>
        <taxon>Metazoa</taxon>
        <taxon>Cnidaria</taxon>
        <taxon>Hydrozoa</taxon>
        <taxon>Hydroidolina</taxon>
        <taxon>Anthoathecata</taxon>
        <taxon>Aplanulata</taxon>
        <taxon>Hydridae</taxon>
        <taxon>Hydra</taxon>
    </lineage>
</organism>
<dbReference type="Pfam" id="PF24560">
    <property type="entry name" value="zf-C2H2_OTU1_C"/>
    <property type="match status" value="1"/>
</dbReference>
<evidence type="ECO:0000313" key="9">
    <source>
        <dbReference type="Proteomes" id="UP001652625"/>
    </source>
</evidence>